<name>A0ACC5RJ75_ENTAG</name>
<evidence type="ECO:0000313" key="2">
    <source>
        <dbReference type="Proteomes" id="UP000633731"/>
    </source>
</evidence>
<dbReference type="EMBL" id="JAEOXF010000002">
    <property type="protein sequence ID" value="MBK4724622.1"/>
    <property type="molecule type" value="Genomic_DNA"/>
</dbReference>
<comment type="caution">
    <text evidence="1">The sequence shown here is derived from an EMBL/GenBank/DDBJ whole genome shotgun (WGS) entry which is preliminary data.</text>
</comment>
<dbReference type="Proteomes" id="UP000633731">
    <property type="component" value="Unassembled WGS sequence"/>
</dbReference>
<organism evidence="1 2">
    <name type="scientific">Enterobacter agglomerans</name>
    <name type="common">Erwinia herbicola</name>
    <name type="synonym">Pantoea agglomerans</name>
    <dbReference type="NCBI Taxonomy" id="549"/>
    <lineage>
        <taxon>Bacteria</taxon>
        <taxon>Pseudomonadati</taxon>
        <taxon>Pseudomonadota</taxon>
        <taxon>Gammaproteobacteria</taxon>
        <taxon>Enterobacterales</taxon>
        <taxon>Erwiniaceae</taxon>
        <taxon>Pantoea</taxon>
        <taxon>Pantoea agglomerans group</taxon>
    </lineage>
</organism>
<reference evidence="1" key="1">
    <citation type="submission" date="2021-01" db="EMBL/GenBank/DDBJ databases">
        <title>Draft genome of Pantoea agglomerans Eh 335.</title>
        <authorList>
            <person name="Emsley S.A."/>
            <person name="Oline D.K."/>
            <person name="Saw J.H."/>
            <person name="Ushijima B."/>
            <person name="Videau P."/>
            <person name="Koyack M.J."/>
        </authorList>
    </citation>
    <scope>NUCLEOTIDE SEQUENCE</scope>
    <source>
        <strain evidence="1">Eh 335</strain>
    </source>
</reference>
<gene>
    <name evidence="1" type="ORF">JJL49_05185</name>
</gene>
<evidence type="ECO:0000313" key="1">
    <source>
        <dbReference type="EMBL" id="MBK4724622.1"/>
    </source>
</evidence>
<protein>
    <submittedName>
        <fullName evidence="1">Uncharacterized protein</fullName>
    </submittedName>
</protein>
<sequence length="196" mass="21597">MNISVVGVSGYGTTHSDYRWRCDWPDNRASIHEKRVSETSAGMSSPAGSGDLCFSKGGQLSYRYATPFAERDIPFQGLNMQSWREENNHHGRSGKLVTLRLKCGLNKMAISINPKKPQLLQISENLNLSTDGDVLHLGQHSDRAIAVETSQSAISGDEYIVATGGVYLPLRDNRGVRIPLCALQDYSLIKLYPGQT</sequence>
<proteinExistence type="predicted"/>
<accession>A0ACC5RJ75</accession>
<keyword evidence="2" id="KW-1185">Reference proteome</keyword>